<dbReference type="OrthoDB" id="7969141at2759"/>
<dbReference type="InterPro" id="IPR053308">
    <property type="entry name" value="Vago-like"/>
</dbReference>
<accession>A0A484AWF9</accession>
<keyword evidence="6" id="KW-1185">Reference proteome</keyword>
<evidence type="ECO:0000256" key="1">
    <source>
        <dbReference type="ARBA" id="ARBA00004613"/>
    </source>
</evidence>
<comment type="subcellular location">
    <subcellularLocation>
        <location evidence="1">Secreted</location>
    </subcellularLocation>
</comment>
<protein>
    <recommendedName>
        <fullName evidence="4">Single domain-containing protein</fullName>
    </recommendedName>
</protein>
<feature type="chain" id="PRO_5019842077" description="Single domain-containing protein" evidence="3">
    <location>
        <begin position="43"/>
        <end position="139"/>
    </location>
</feature>
<evidence type="ECO:0000313" key="5">
    <source>
        <dbReference type="EMBL" id="TDG40342.1"/>
    </source>
</evidence>
<dbReference type="PANTHER" id="PTHR39957">
    <property type="entry name" value="AT09846P1-RELATED"/>
    <property type="match status" value="1"/>
</dbReference>
<proteinExistence type="predicted"/>
<sequence>MSEQRSTKPRGSSSSNRSRGSGLIFTSLWLMLLLQLATETEGYRAIIPIDEANPGKCIYRGDLLPEGVNNGIPPCQRLTCNADGSILIEGCGKLRIDKCNRGERIHPSKPFPECCLLRYKCKKPDGVPFYIERNAAEGA</sequence>
<feature type="signal peptide" evidence="3">
    <location>
        <begin position="1"/>
        <end position="42"/>
    </location>
</feature>
<dbReference type="SMART" id="SM01318">
    <property type="entry name" value="SVWC"/>
    <property type="match status" value="1"/>
</dbReference>
<dbReference type="KEGG" id="dnv:108657362"/>
<dbReference type="STRING" id="7232.A0A484AWF9"/>
<dbReference type="OMA" id="NGIPPCQ"/>
<dbReference type="Pfam" id="PF15430">
    <property type="entry name" value="SVWC"/>
    <property type="match status" value="1"/>
</dbReference>
<dbReference type="EMBL" id="LSRL02000597">
    <property type="protein sequence ID" value="TDG40342.1"/>
    <property type="molecule type" value="Genomic_DNA"/>
</dbReference>
<dbReference type="AlphaFoldDB" id="A0A484AWF9"/>
<reference evidence="5 6" key="1">
    <citation type="journal article" date="2019" name="J. Hered.">
        <title>An Improved Genome Assembly for Drosophila navojoa, the Basal Species in the mojavensis Cluster.</title>
        <authorList>
            <person name="Vanderlinde T."/>
            <person name="Dupim E.G."/>
            <person name="Nazario-Yepiz N.O."/>
            <person name="Carvalho A.B."/>
        </authorList>
    </citation>
    <scope>NUCLEOTIDE SEQUENCE [LARGE SCALE GENOMIC DNA]</scope>
    <source>
        <strain evidence="5">Navoj_Jal97</strain>
        <tissue evidence="5">Whole organism</tissue>
    </source>
</reference>
<dbReference type="Proteomes" id="UP000295192">
    <property type="component" value="Unassembled WGS sequence"/>
</dbReference>
<comment type="caution">
    <text evidence="5">The sequence shown here is derived from an EMBL/GenBank/DDBJ whole genome shotgun (WGS) entry which is preliminary data.</text>
</comment>
<evidence type="ECO:0000259" key="4">
    <source>
        <dbReference type="SMART" id="SM01318"/>
    </source>
</evidence>
<gene>
    <name evidence="5" type="ORF">AWZ03_013236</name>
</gene>
<evidence type="ECO:0000256" key="3">
    <source>
        <dbReference type="SAM" id="SignalP"/>
    </source>
</evidence>
<organism evidence="5 6">
    <name type="scientific">Drosophila navojoa</name>
    <name type="common">Fruit fly</name>
    <dbReference type="NCBI Taxonomy" id="7232"/>
    <lineage>
        <taxon>Eukaryota</taxon>
        <taxon>Metazoa</taxon>
        <taxon>Ecdysozoa</taxon>
        <taxon>Arthropoda</taxon>
        <taxon>Hexapoda</taxon>
        <taxon>Insecta</taxon>
        <taxon>Pterygota</taxon>
        <taxon>Neoptera</taxon>
        <taxon>Endopterygota</taxon>
        <taxon>Diptera</taxon>
        <taxon>Brachycera</taxon>
        <taxon>Muscomorpha</taxon>
        <taxon>Ephydroidea</taxon>
        <taxon>Drosophilidae</taxon>
        <taxon>Drosophila</taxon>
    </lineage>
</organism>
<name>A0A484AWF9_DRONA</name>
<dbReference type="InterPro" id="IPR029277">
    <property type="entry name" value="SVWC_dom"/>
</dbReference>
<dbReference type="GO" id="GO:0005576">
    <property type="term" value="C:extracellular region"/>
    <property type="evidence" value="ECO:0007669"/>
    <property type="project" value="UniProtKB-SubCell"/>
</dbReference>
<evidence type="ECO:0000256" key="2">
    <source>
        <dbReference type="ARBA" id="ARBA00022525"/>
    </source>
</evidence>
<keyword evidence="2" id="KW-0964">Secreted</keyword>
<dbReference type="PANTHER" id="PTHR39957:SF1">
    <property type="entry name" value="AT09846P1-RELATED"/>
    <property type="match status" value="1"/>
</dbReference>
<feature type="domain" description="Single" evidence="4">
    <location>
        <begin position="57"/>
        <end position="121"/>
    </location>
</feature>
<keyword evidence="3" id="KW-0732">Signal</keyword>
<evidence type="ECO:0000313" key="6">
    <source>
        <dbReference type="Proteomes" id="UP000295192"/>
    </source>
</evidence>